<proteinExistence type="predicted"/>
<reference evidence="3" key="1">
    <citation type="journal article" date="2010" name="PLoS Negl. Trop. Dis.">
        <title>The genome sequence of Trypanosoma brucei gambiense, causative agent of chronic human african trypanosomiasis.</title>
        <authorList>
            <person name="Jackson A.P."/>
            <person name="Sanders M."/>
            <person name="Berry A."/>
            <person name="McQuillan J."/>
            <person name="Aslett M.A."/>
            <person name="Quail M.A."/>
            <person name="Chukualim B."/>
            <person name="Capewell P."/>
            <person name="MacLeod A."/>
            <person name="Melville S.E."/>
            <person name="Gibson W."/>
            <person name="Barry J.D."/>
            <person name="Berriman M."/>
            <person name="Hertz-Fowler C."/>
        </authorList>
    </citation>
    <scope>NUCLEOTIDE SEQUENCE [LARGE SCALE GENOMIC DNA]</scope>
    <source>
        <strain evidence="3">MHOM/CI/86/DAL972</strain>
    </source>
</reference>
<dbReference type="KEGG" id="tbg:TbgDal_III1390"/>
<evidence type="ECO:0000256" key="1">
    <source>
        <dbReference type="SAM" id="Phobius"/>
    </source>
</evidence>
<feature type="transmembrane region" description="Helical" evidence="1">
    <location>
        <begin position="35"/>
        <end position="62"/>
    </location>
</feature>
<evidence type="ECO:0000313" key="3">
    <source>
        <dbReference type="Proteomes" id="UP000002316"/>
    </source>
</evidence>
<keyword evidence="1" id="KW-1133">Transmembrane helix</keyword>
<feature type="transmembrane region" description="Helical" evidence="1">
    <location>
        <begin position="12"/>
        <end position="28"/>
    </location>
</feature>
<dbReference type="EMBL" id="FN554966">
    <property type="protein sequence ID" value="CBH09800.1"/>
    <property type="molecule type" value="Genomic_DNA"/>
</dbReference>
<keyword evidence="1" id="KW-0472">Membrane</keyword>
<sequence length="128" mass="14505">MTFITFGEPPQTLSSYCLVVVGLLFFFFRDIFIIISLVIILLSILLSFPLLMLLFIITSAAVTNPTSCFTILLLNPYHFHNLLLQLLVYGGSRANLSLACFFRCCLHLFNWPICCPRVKEVGPLQQLT</sequence>
<dbReference type="AlphaFoldDB" id="C9ZK36"/>
<dbReference type="GeneID" id="23858907"/>
<name>C9ZK36_TRYB9</name>
<evidence type="ECO:0000313" key="2">
    <source>
        <dbReference type="EMBL" id="CBH09800.1"/>
    </source>
</evidence>
<dbReference type="Proteomes" id="UP000002316">
    <property type="component" value="Chromosome 3"/>
</dbReference>
<organism evidence="2 3">
    <name type="scientific">Trypanosoma brucei gambiense (strain MHOM/CI/86/DAL972)</name>
    <dbReference type="NCBI Taxonomy" id="679716"/>
    <lineage>
        <taxon>Eukaryota</taxon>
        <taxon>Discoba</taxon>
        <taxon>Euglenozoa</taxon>
        <taxon>Kinetoplastea</taxon>
        <taxon>Metakinetoplastina</taxon>
        <taxon>Trypanosomatida</taxon>
        <taxon>Trypanosomatidae</taxon>
        <taxon>Trypanosoma</taxon>
    </lineage>
</organism>
<accession>C9ZK36</accession>
<protein>
    <submittedName>
        <fullName evidence="2">Uncharacterized protein</fullName>
    </submittedName>
</protein>
<dbReference type="RefSeq" id="XP_011772093.1">
    <property type="nucleotide sequence ID" value="XM_011773791.1"/>
</dbReference>
<keyword evidence="1" id="KW-0812">Transmembrane</keyword>
<gene>
    <name evidence="2" type="ORF">TbgDal_III1390</name>
</gene>